<dbReference type="STRING" id="57577.A0A2K3MSA7"/>
<dbReference type="GO" id="GO:0008270">
    <property type="term" value="F:zinc ion binding"/>
    <property type="evidence" value="ECO:0007669"/>
    <property type="project" value="InterPro"/>
</dbReference>
<reference evidence="2 3" key="2">
    <citation type="journal article" date="2017" name="Front. Plant Sci.">
        <title>Gene Classification and Mining of Molecular Markers Useful in Red Clover (Trifolium pratense) Breeding.</title>
        <authorList>
            <person name="Istvanek J."/>
            <person name="Dluhosova J."/>
            <person name="Dluhos P."/>
            <person name="Patkova L."/>
            <person name="Nedelnik J."/>
            <person name="Repkova J."/>
        </authorList>
    </citation>
    <scope>NUCLEOTIDE SEQUENCE [LARGE SCALE GENOMIC DNA]</scope>
    <source>
        <strain evidence="3">cv. Tatra</strain>
        <tissue evidence="2">Young leaves</tissue>
    </source>
</reference>
<accession>A0A2K3MSA7</accession>
<gene>
    <name evidence="2" type="ORF">L195_g016856</name>
</gene>
<organism evidence="2 3">
    <name type="scientific">Trifolium pratense</name>
    <name type="common">Red clover</name>
    <dbReference type="NCBI Taxonomy" id="57577"/>
    <lineage>
        <taxon>Eukaryota</taxon>
        <taxon>Viridiplantae</taxon>
        <taxon>Streptophyta</taxon>
        <taxon>Embryophyta</taxon>
        <taxon>Tracheophyta</taxon>
        <taxon>Spermatophyta</taxon>
        <taxon>Magnoliopsida</taxon>
        <taxon>eudicotyledons</taxon>
        <taxon>Gunneridae</taxon>
        <taxon>Pentapetalae</taxon>
        <taxon>rosids</taxon>
        <taxon>fabids</taxon>
        <taxon>Fabales</taxon>
        <taxon>Fabaceae</taxon>
        <taxon>Papilionoideae</taxon>
        <taxon>50 kb inversion clade</taxon>
        <taxon>NPAAA clade</taxon>
        <taxon>Hologalegina</taxon>
        <taxon>IRL clade</taxon>
        <taxon>Trifolieae</taxon>
        <taxon>Trifolium</taxon>
    </lineage>
</organism>
<dbReference type="InterPro" id="IPR036875">
    <property type="entry name" value="Znf_CCHC_sf"/>
</dbReference>
<dbReference type="AlphaFoldDB" id="A0A2K3MSA7"/>
<name>A0A2K3MSA7_TRIPR</name>
<proteinExistence type="predicted"/>
<reference evidence="2 3" key="1">
    <citation type="journal article" date="2014" name="Am. J. Bot.">
        <title>Genome assembly and annotation for red clover (Trifolium pratense; Fabaceae).</title>
        <authorList>
            <person name="Istvanek J."/>
            <person name="Jaros M."/>
            <person name="Krenek A."/>
            <person name="Repkova J."/>
        </authorList>
    </citation>
    <scope>NUCLEOTIDE SEQUENCE [LARGE SCALE GENOMIC DNA]</scope>
    <source>
        <strain evidence="3">cv. Tatra</strain>
        <tissue evidence="2">Young leaves</tissue>
    </source>
</reference>
<evidence type="ECO:0000313" key="2">
    <source>
        <dbReference type="EMBL" id="PNX93700.1"/>
    </source>
</evidence>
<protein>
    <submittedName>
        <fullName evidence="2">Retrovirus-related Pol polyprotein from transposon TNT 1-94</fullName>
    </submittedName>
</protein>
<feature type="compositionally biased region" description="Basic residues" evidence="1">
    <location>
        <begin position="201"/>
        <end position="212"/>
    </location>
</feature>
<dbReference type="SUPFAM" id="SSF57756">
    <property type="entry name" value="Retrovirus zinc finger-like domains"/>
    <property type="match status" value="1"/>
</dbReference>
<feature type="region of interest" description="Disordered" evidence="1">
    <location>
        <begin position="187"/>
        <end position="215"/>
    </location>
</feature>
<dbReference type="GO" id="GO:0003676">
    <property type="term" value="F:nucleic acid binding"/>
    <property type="evidence" value="ECO:0007669"/>
    <property type="project" value="InterPro"/>
</dbReference>
<dbReference type="Proteomes" id="UP000236291">
    <property type="component" value="Unassembled WGS sequence"/>
</dbReference>
<dbReference type="PANTHER" id="PTHR35317">
    <property type="entry name" value="OS04G0629600 PROTEIN"/>
    <property type="match status" value="1"/>
</dbReference>
<evidence type="ECO:0000256" key="1">
    <source>
        <dbReference type="SAM" id="MobiDB-lite"/>
    </source>
</evidence>
<comment type="caution">
    <text evidence="2">The sequence shown here is derived from an EMBL/GenBank/DDBJ whole genome shotgun (WGS) entry which is preliminary data.</text>
</comment>
<dbReference type="Pfam" id="PF14223">
    <property type="entry name" value="Retrotran_gag_2"/>
    <property type="match status" value="1"/>
</dbReference>
<dbReference type="EMBL" id="ASHM01011746">
    <property type="protein sequence ID" value="PNX93700.1"/>
    <property type="molecule type" value="Genomic_DNA"/>
</dbReference>
<evidence type="ECO:0000313" key="3">
    <source>
        <dbReference type="Proteomes" id="UP000236291"/>
    </source>
</evidence>
<sequence>MAENNAFFPQSIPKFEGFYDHWAKLMENLLRSKEYWSLIENGVVVALGNPTQEQTRVAESTSRSVWESMRQKYQGSTRVKRAQLQSLRRAFELLSMQEGESVDDFFKRTLAIANKMTAQGESLTQATIIEKITISMTQRFDYVICYIEESKDITAMTIDELHSSLLVHEGRMKMHKIKEEEQALKMSNLGRGNNNGGNSRGRGRASRWRGRGRSNSNSKEFVEYYKCHKLGHYQSDCPNWEENANFAEFDEHGEMLMMA</sequence>
<dbReference type="PANTHER" id="PTHR35317:SF34">
    <property type="match status" value="1"/>
</dbReference>